<evidence type="ECO:0000256" key="1">
    <source>
        <dbReference type="SAM" id="MobiDB-lite"/>
    </source>
</evidence>
<gene>
    <name evidence="2" type="ORF">CRG98_023827</name>
</gene>
<sequence>MLGRSPWKAIKCQAEARGKYATVKALICGRLVPLLGRLPVCWGCPSLVMWDSSSRVERLRTPRDRESESAVVPTFVVPVILTSLQTAPQSGPTGTQGPSKSGNKRQRTFRNPTRLPEGRFSGHERLPASLRGMSTKNRDHNGPRAPHNEPRTPQDIQGTLRKSRSQVPRPSWANGPRPRATGQRSLAGQKGRQNEC</sequence>
<organism evidence="2 3">
    <name type="scientific">Punica granatum</name>
    <name type="common">Pomegranate</name>
    <dbReference type="NCBI Taxonomy" id="22663"/>
    <lineage>
        <taxon>Eukaryota</taxon>
        <taxon>Viridiplantae</taxon>
        <taxon>Streptophyta</taxon>
        <taxon>Embryophyta</taxon>
        <taxon>Tracheophyta</taxon>
        <taxon>Spermatophyta</taxon>
        <taxon>Magnoliopsida</taxon>
        <taxon>eudicotyledons</taxon>
        <taxon>Gunneridae</taxon>
        <taxon>Pentapetalae</taxon>
        <taxon>rosids</taxon>
        <taxon>malvids</taxon>
        <taxon>Myrtales</taxon>
        <taxon>Lythraceae</taxon>
        <taxon>Punica</taxon>
    </lineage>
</organism>
<dbReference type="EMBL" id="PGOL01001670">
    <property type="protein sequence ID" value="PKI55782.1"/>
    <property type="molecule type" value="Genomic_DNA"/>
</dbReference>
<name>A0A2I0JHR6_PUNGR</name>
<feature type="compositionally biased region" description="Basic and acidic residues" evidence="1">
    <location>
        <begin position="136"/>
        <end position="152"/>
    </location>
</feature>
<reference evidence="2 3" key="1">
    <citation type="submission" date="2017-11" db="EMBL/GenBank/DDBJ databases">
        <title>De-novo sequencing of pomegranate (Punica granatum L.) genome.</title>
        <authorList>
            <person name="Akparov Z."/>
            <person name="Amiraslanov A."/>
            <person name="Hajiyeva S."/>
            <person name="Abbasov M."/>
            <person name="Kaur K."/>
            <person name="Hamwieh A."/>
            <person name="Solovyev V."/>
            <person name="Salamov A."/>
            <person name="Braich B."/>
            <person name="Kosarev P."/>
            <person name="Mahmoud A."/>
            <person name="Hajiyev E."/>
            <person name="Babayeva S."/>
            <person name="Izzatullayeva V."/>
            <person name="Mammadov A."/>
            <person name="Mammadov A."/>
            <person name="Sharifova S."/>
            <person name="Ojaghi J."/>
            <person name="Eynullazada K."/>
            <person name="Bayramov B."/>
            <person name="Abdulazimova A."/>
            <person name="Shahmuradov I."/>
        </authorList>
    </citation>
    <scope>NUCLEOTIDE SEQUENCE [LARGE SCALE GENOMIC DNA]</scope>
    <source>
        <strain evidence="3">cv. AG2017</strain>
        <tissue evidence="2">Leaf</tissue>
    </source>
</reference>
<feature type="compositionally biased region" description="Basic and acidic residues" evidence="1">
    <location>
        <begin position="116"/>
        <end position="126"/>
    </location>
</feature>
<comment type="caution">
    <text evidence="2">The sequence shown here is derived from an EMBL/GenBank/DDBJ whole genome shotgun (WGS) entry which is preliminary data.</text>
</comment>
<feature type="compositionally biased region" description="Polar residues" evidence="1">
    <location>
        <begin position="84"/>
        <end position="101"/>
    </location>
</feature>
<proteinExistence type="predicted"/>
<evidence type="ECO:0000313" key="2">
    <source>
        <dbReference type="EMBL" id="PKI55782.1"/>
    </source>
</evidence>
<dbReference type="Proteomes" id="UP000233551">
    <property type="component" value="Unassembled WGS sequence"/>
</dbReference>
<keyword evidence="3" id="KW-1185">Reference proteome</keyword>
<dbReference type="AlphaFoldDB" id="A0A2I0JHR6"/>
<evidence type="ECO:0000313" key="3">
    <source>
        <dbReference type="Proteomes" id="UP000233551"/>
    </source>
</evidence>
<accession>A0A2I0JHR6</accession>
<feature type="region of interest" description="Disordered" evidence="1">
    <location>
        <begin position="84"/>
        <end position="196"/>
    </location>
</feature>
<protein>
    <submittedName>
        <fullName evidence="2">Uncharacterized protein</fullName>
    </submittedName>
</protein>